<keyword evidence="3" id="KW-1185">Reference proteome</keyword>
<evidence type="ECO:0000313" key="3">
    <source>
        <dbReference type="Proteomes" id="UP000231070"/>
    </source>
</evidence>
<name>A0A2G9WUM3_9HYPH</name>
<dbReference type="AlphaFoldDB" id="A0A2G9WUM3"/>
<sequence length="350" mass="35782">MEGERCVHRGASMSRGSAMKRTIRWGLWAIVAVAILWTGVWFGARWWLGDTLHKSIADLSARNGIIVDCAGEKIGGWPFELTVNCGDGLTVALPDGGKFTTAGAHGKGSAFNPRQLDFRFEAPTSYTAPDGRRLALSANELAASVGLANGLANRLALTTRDLTATGPLAGATEGKLTIGRGELLLARAAERPKDADIAATLDGFGVAVGDTALMPLPIRLTLAATLAEADMATAGPAALAGWQAAGGKLTLHRLAAELGGATLTLTGEGTVSETGLVEAEGQVTGRDLNALAVAAAAGGRSLTPEIAGLVMAFVFMGSAADDGGRSIGLKVTDGVVSANGREIARLAPLF</sequence>
<evidence type="ECO:0000313" key="2">
    <source>
        <dbReference type="EMBL" id="PIO98389.1"/>
    </source>
</evidence>
<dbReference type="Proteomes" id="UP000231070">
    <property type="component" value="Unassembled WGS sequence"/>
</dbReference>
<comment type="caution">
    <text evidence="2">The sequence shown here is derived from an EMBL/GenBank/DDBJ whole genome shotgun (WGS) entry which is preliminary data.</text>
</comment>
<organism evidence="2 3">
    <name type="scientific">Pleomorphomonas carboxyditropha</name>
    <dbReference type="NCBI Taxonomy" id="2023338"/>
    <lineage>
        <taxon>Bacteria</taxon>
        <taxon>Pseudomonadati</taxon>
        <taxon>Pseudomonadota</taxon>
        <taxon>Alphaproteobacteria</taxon>
        <taxon>Hyphomicrobiales</taxon>
        <taxon>Pleomorphomonadaceae</taxon>
        <taxon>Pleomorphomonas</taxon>
    </lineage>
</organism>
<dbReference type="Pfam" id="PF09898">
    <property type="entry name" value="DUF2125"/>
    <property type="match status" value="1"/>
</dbReference>
<dbReference type="InterPro" id="IPR018666">
    <property type="entry name" value="DUF2125"/>
</dbReference>
<keyword evidence="1" id="KW-0812">Transmembrane</keyword>
<dbReference type="EMBL" id="NQVN01000010">
    <property type="protein sequence ID" value="PIO98389.1"/>
    <property type="molecule type" value="Genomic_DNA"/>
</dbReference>
<evidence type="ECO:0000256" key="1">
    <source>
        <dbReference type="SAM" id="Phobius"/>
    </source>
</evidence>
<dbReference type="OrthoDB" id="7169664at2"/>
<reference evidence="2 3" key="1">
    <citation type="submission" date="2017-08" db="EMBL/GenBank/DDBJ databases">
        <title>Pleomorphomonas carboxidotrophicus sp. nov., a new mesophilic hydrogenogenic carboxidotroph.</title>
        <authorList>
            <person name="Esquivel-Elizondo S."/>
            <person name="Krajmalnik-Brown R."/>
            <person name="Maldonado J."/>
        </authorList>
    </citation>
    <scope>NUCLEOTIDE SEQUENCE [LARGE SCALE GENOMIC DNA]</scope>
    <source>
        <strain evidence="2 3">SVCO-16</strain>
    </source>
</reference>
<evidence type="ECO:0008006" key="4">
    <source>
        <dbReference type="Google" id="ProtNLM"/>
    </source>
</evidence>
<accession>A0A2G9WUM3</accession>
<proteinExistence type="predicted"/>
<protein>
    <recommendedName>
        <fullName evidence="4">DUF2125 domain-containing protein</fullName>
    </recommendedName>
</protein>
<gene>
    <name evidence="2" type="ORF">CJ014_15620</name>
</gene>
<keyword evidence="1" id="KW-1133">Transmembrane helix</keyword>
<feature type="transmembrane region" description="Helical" evidence="1">
    <location>
        <begin position="25"/>
        <end position="48"/>
    </location>
</feature>
<keyword evidence="1" id="KW-0472">Membrane</keyword>